<evidence type="ECO:0000313" key="4">
    <source>
        <dbReference type="EMBL" id="EGB05366.1"/>
    </source>
</evidence>
<proteinExistence type="predicted"/>
<dbReference type="GeneID" id="20225827"/>
<feature type="signal peptide" evidence="3">
    <location>
        <begin position="1"/>
        <end position="20"/>
    </location>
</feature>
<evidence type="ECO:0000256" key="2">
    <source>
        <dbReference type="SAM" id="MobiDB-lite"/>
    </source>
</evidence>
<dbReference type="RefSeq" id="XP_009040011.1">
    <property type="nucleotide sequence ID" value="XM_009041763.1"/>
</dbReference>
<feature type="region of interest" description="Disordered" evidence="2">
    <location>
        <begin position="178"/>
        <end position="198"/>
    </location>
</feature>
<dbReference type="InParanoid" id="F0YHS9"/>
<sequence>MSGMMNRFAAAALCLAAAAGDEGTTRATCEALAAQRGLAAGAAACGFGEGPRWVAYNNLGLAHYVGGRPALARQHFARAARLAPLEPVALANLLWLEVVENRAEAEETTAVVAELARRAEAAAVAAALATLAGAPADSRLGAAATVRGGVKSFALHGNASVAFERTAEGTVAVRAERPPRWAADEREPGDDAPWAPPASAGGAALAVADLEFGPVLCDFPGMNSTAGRLAGDARYLDFVKRWVTGFLGTPRLRDAAGPLDGALEPSGRPNVFDVGFENVAAGGARAWDDAGKGGVLSFAHVGSLNLLQAAVEDVCARGVAGDVAECGVFRGGTAALAAAALEAFDASDSRRVFAVDSFAGIPEATGDAHTGSWPARSYAAPEADVALHFYQVGAGERLRIVKGPFAASLPAAAEPARVAVLRVDADTFEGTRDALDHLYDRVAPGGLVIVDDYHLGGCRRAVREFREARGVAAPLLPAPIDYVLTCPRLPANKRALLAEDVLLHGRRILQPQMFVAQNVYWRKPSATGGRRGRPQSAAASMDAGPSLVDVLTVMSDRVEAAKVLARLDAPEVDESMHARLFREIAQREAEMEKLQRLDKKIHNELQNLDENINKMRDFVDGSRVARKAAPATVGQMSYAHVPTATKSKFADWKQFSAAKRTLRVSSTVSFLCLVDFLVNPATILNRAVQDIVQGIKERKNYLAPNIKYLRNMRMQYQQWEALELEERDWPRREAEQAAQAAKAAYARWANEAAFAAGAALAAERERVRRADEEAFDAADRALAARAAFVAREDEDARVASDGAAAFLAALAASRDEARRELDAFLDHWRGDDTCRDAVAAALAARGAGPGAFDVAAAASRRRGGFAALRAVVRKRLPDLDDDLVEEVAHVAAARAPAAPVAAPAAAPATQDDLFELDGKLLRLAGSVDRLADRMDANAARFSSSTVRGLVENADAPHRGRRHAQDRLAAGISAAGAGANGARRQRQRHSRSAAALPAASKTRFAAASISGDGVPALPGGTGVRAGRSQSQPSAAWPVAYGLWSLGCASLLSYRYFMPKSVAGVASPGVVAVKALSLATLLSVGTFATGLGALAAYLDVSSIAEFSAVARSRAPGALKALGYERRVAAPSPEAEAEWQAIDATIRAAWDAGDWSKFDEGVRASFGLYFKDDGAAAPADDAAGGRPKS</sequence>
<accession>F0YHS9</accession>
<name>F0YHS9_AURAN</name>
<dbReference type="KEGG" id="aaf:AURANDRAFT_66503"/>
<keyword evidence="3" id="KW-0732">Signal</keyword>
<organism evidence="5">
    <name type="scientific">Aureococcus anophagefferens</name>
    <name type="common">Harmful bloom alga</name>
    <dbReference type="NCBI Taxonomy" id="44056"/>
    <lineage>
        <taxon>Eukaryota</taxon>
        <taxon>Sar</taxon>
        <taxon>Stramenopiles</taxon>
        <taxon>Ochrophyta</taxon>
        <taxon>Pelagophyceae</taxon>
        <taxon>Pelagomonadales</taxon>
        <taxon>Pelagomonadaceae</taxon>
        <taxon>Aureococcus</taxon>
    </lineage>
</organism>
<dbReference type="SUPFAM" id="SSF53335">
    <property type="entry name" value="S-adenosyl-L-methionine-dependent methyltransferases"/>
    <property type="match status" value="1"/>
</dbReference>
<evidence type="ECO:0000256" key="3">
    <source>
        <dbReference type="SAM" id="SignalP"/>
    </source>
</evidence>
<reference evidence="4 5" key="1">
    <citation type="journal article" date="2011" name="Proc. Natl. Acad. Sci. U.S.A.">
        <title>Niche of harmful alga Aureococcus anophagefferens revealed through ecogenomics.</title>
        <authorList>
            <person name="Gobler C.J."/>
            <person name="Berry D.L."/>
            <person name="Dyhrman S.T."/>
            <person name="Wilhelm S.W."/>
            <person name="Salamov A."/>
            <person name="Lobanov A.V."/>
            <person name="Zhang Y."/>
            <person name="Collier J.L."/>
            <person name="Wurch L.L."/>
            <person name="Kustka A.B."/>
            <person name="Dill B.D."/>
            <person name="Shah M."/>
            <person name="VerBerkmoes N.C."/>
            <person name="Kuo A."/>
            <person name="Terry A."/>
            <person name="Pangilinan J."/>
            <person name="Lindquist E.A."/>
            <person name="Lucas S."/>
            <person name="Paulsen I.T."/>
            <person name="Hattenrath-Lehmann T.K."/>
            <person name="Talmage S.C."/>
            <person name="Walker E.A."/>
            <person name="Koch F."/>
            <person name="Burson A.M."/>
            <person name="Marcoval M.A."/>
            <person name="Tang Y.Z."/>
            <person name="Lecleir G.R."/>
            <person name="Coyne K.J."/>
            <person name="Berg G.M."/>
            <person name="Bertrand E.M."/>
            <person name="Saito M.A."/>
            <person name="Gladyshev V.N."/>
            <person name="Grigoriev I.V."/>
        </authorList>
    </citation>
    <scope>NUCLEOTIDE SEQUENCE [LARGE SCALE GENOMIC DNA]</scope>
    <source>
        <strain evidence="5">CCMP 1984</strain>
    </source>
</reference>
<dbReference type="OrthoDB" id="198715at2759"/>
<dbReference type="PANTHER" id="PTHR40036">
    <property type="entry name" value="MACROCIN O-METHYLTRANSFERASE"/>
    <property type="match status" value="1"/>
</dbReference>
<dbReference type="PANTHER" id="PTHR40036:SF1">
    <property type="entry name" value="MACROCIN O-METHYLTRANSFERASE"/>
    <property type="match status" value="1"/>
</dbReference>
<feature type="region of interest" description="Disordered" evidence="2">
    <location>
        <begin position="974"/>
        <end position="997"/>
    </location>
</feature>
<feature type="chain" id="PRO_5003261068" evidence="3">
    <location>
        <begin position="21"/>
        <end position="1186"/>
    </location>
</feature>
<dbReference type="Pfam" id="PF05711">
    <property type="entry name" value="TylF"/>
    <property type="match status" value="1"/>
</dbReference>
<keyword evidence="1" id="KW-0175">Coiled coil</keyword>
<dbReference type="InterPro" id="IPR008884">
    <property type="entry name" value="TylF_MeTrfase"/>
</dbReference>
<evidence type="ECO:0000256" key="1">
    <source>
        <dbReference type="SAM" id="Coils"/>
    </source>
</evidence>
<keyword evidence="5" id="KW-1185">Reference proteome</keyword>
<feature type="coiled-coil region" evidence="1">
    <location>
        <begin position="577"/>
        <end position="614"/>
    </location>
</feature>
<gene>
    <name evidence="4" type="ORF">AURANDRAFT_66503</name>
</gene>
<dbReference type="eggNOG" id="ENOG502S975">
    <property type="taxonomic scope" value="Eukaryota"/>
</dbReference>
<dbReference type="AlphaFoldDB" id="F0YHS9"/>
<evidence type="ECO:0000313" key="5">
    <source>
        <dbReference type="Proteomes" id="UP000002729"/>
    </source>
</evidence>
<dbReference type="Proteomes" id="UP000002729">
    <property type="component" value="Unassembled WGS sequence"/>
</dbReference>
<dbReference type="Gene3D" id="3.40.50.150">
    <property type="entry name" value="Vaccinia Virus protein VP39"/>
    <property type="match status" value="1"/>
</dbReference>
<dbReference type="InterPro" id="IPR029063">
    <property type="entry name" value="SAM-dependent_MTases_sf"/>
</dbReference>
<protein>
    <submittedName>
        <fullName evidence="4">Uncharacterized protein</fullName>
    </submittedName>
</protein>
<dbReference type="EMBL" id="GL833142">
    <property type="protein sequence ID" value="EGB05366.1"/>
    <property type="molecule type" value="Genomic_DNA"/>
</dbReference>